<comment type="caution">
    <text evidence="2">The sequence shown here is derived from an EMBL/GenBank/DDBJ whole genome shotgun (WGS) entry which is preliminary data.</text>
</comment>
<dbReference type="EMBL" id="CAUYUJ010017973">
    <property type="protein sequence ID" value="CAK0879565.1"/>
    <property type="molecule type" value="Genomic_DNA"/>
</dbReference>
<evidence type="ECO:0000313" key="3">
    <source>
        <dbReference type="Proteomes" id="UP001189429"/>
    </source>
</evidence>
<feature type="non-terminal residue" evidence="2">
    <location>
        <position position="1"/>
    </location>
</feature>
<accession>A0ABN9W223</accession>
<evidence type="ECO:0000313" key="2">
    <source>
        <dbReference type="EMBL" id="CAK0879565.1"/>
    </source>
</evidence>
<feature type="compositionally biased region" description="Polar residues" evidence="1">
    <location>
        <begin position="491"/>
        <end position="501"/>
    </location>
</feature>
<protein>
    <submittedName>
        <fullName evidence="2">Uncharacterized protein</fullName>
    </submittedName>
</protein>
<feature type="region of interest" description="Disordered" evidence="1">
    <location>
        <begin position="468"/>
        <end position="554"/>
    </location>
</feature>
<name>A0ABN9W223_9DINO</name>
<feature type="compositionally biased region" description="Low complexity" evidence="1">
    <location>
        <begin position="506"/>
        <end position="517"/>
    </location>
</feature>
<gene>
    <name evidence="2" type="ORF">PCOR1329_LOCUS62962</name>
</gene>
<dbReference type="Proteomes" id="UP001189429">
    <property type="component" value="Unassembled WGS sequence"/>
</dbReference>
<keyword evidence="3" id="KW-1185">Reference proteome</keyword>
<proteinExistence type="predicted"/>
<evidence type="ECO:0000256" key="1">
    <source>
        <dbReference type="SAM" id="MobiDB-lite"/>
    </source>
</evidence>
<reference evidence="2" key="1">
    <citation type="submission" date="2023-10" db="EMBL/GenBank/DDBJ databases">
        <authorList>
            <person name="Chen Y."/>
            <person name="Shah S."/>
            <person name="Dougan E. K."/>
            <person name="Thang M."/>
            <person name="Chan C."/>
        </authorList>
    </citation>
    <scope>NUCLEOTIDE SEQUENCE [LARGE SCALE GENOMIC DNA]</scope>
</reference>
<sequence length="554" mass="60106">VDWVVRGYTDPVVVPVVVPDDAATVSMDSLPLRLVHSGLKHIKYMIDIIENWSMPDGVSLETVAEAHKNGVTDDSSTTLPAGIAPAQPSPKGAIMQIFIHKETVLKHFVFPIPVSAKIAASIAVGRARSIAHRPNTFGAREAFQQLLERVGGWKLLFVDVTPKPEGGLLDPHQNGMQQWNLTPDQLQAGVDWVNRWAPAGVSMNQQWTFFPLTVYDLKPVFVDKILPLILTPLATSGCMVIGKAGAGKTQFARIVAAMMGRWRSMSDGGDGATAGWRRGTLMDVFRDTPGSIEVGCLLDDPTPSITDIDPETLKSFLGVGEDCLCSARYSPAKFCRSRFRCVMCNDWDEESEPAKGFGPISEETSLAMLKPALAGVPDRHLWAIMKRGVVIVAGHNSVYVRLPSERKGQDIYAFDADDVGDDWLQETNKPWLNEYRKGKKVAPEGHAEAVRKEHDYIVSLVDTAPTQGTKRRWADDWGSAQPPRRRRWTKSTDGMASQGGATPNDAPAAPIGEPAGAHVDPITGAGPSRPPVSACADDGAADVMPPVEVAPEDM</sequence>
<organism evidence="2 3">
    <name type="scientific">Prorocentrum cordatum</name>
    <dbReference type="NCBI Taxonomy" id="2364126"/>
    <lineage>
        <taxon>Eukaryota</taxon>
        <taxon>Sar</taxon>
        <taxon>Alveolata</taxon>
        <taxon>Dinophyceae</taxon>
        <taxon>Prorocentrales</taxon>
        <taxon>Prorocentraceae</taxon>
        <taxon>Prorocentrum</taxon>
    </lineage>
</organism>